<proteinExistence type="predicted"/>
<accession>A0A6S6QSU7</accession>
<name>A0A6S6QSU7_9FIRM</name>
<dbReference type="AlphaFoldDB" id="A0A6S6QSU7"/>
<dbReference type="Proteomes" id="UP000515561">
    <property type="component" value="Chromosome"/>
</dbReference>
<gene>
    <name evidence="1" type="ORF">acsn021_12430</name>
</gene>
<dbReference type="EMBL" id="AP023367">
    <property type="protein sequence ID" value="BCJ93674.1"/>
    <property type="molecule type" value="Genomic_DNA"/>
</dbReference>
<dbReference type="KEGG" id="acel:acsn021_12430"/>
<reference evidence="1 2" key="1">
    <citation type="journal article" date="2016" name="Int. J. Syst. Evol. Microbiol.">
        <title>Descriptions of Anaerotaenia torta gen. nov., sp. nov. and Anaerocolumna cellulosilytica gen. nov., sp. nov. isolated from a methanogenic reactor of cattle waste.</title>
        <authorList>
            <person name="Uek A."/>
            <person name="Ohtaki Y."/>
            <person name="Kaku N."/>
            <person name="Ueki K."/>
        </authorList>
    </citation>
    <scope>NUCLEOTIDE SEQUENCE [LARGE SCALE GENOMIC DNA]</scope>
    <source>
        <strain evidence="1 2">SN021</strain>
    </source>
</reference>
<protein>
    <submittedName>
        <fullName evidence="1">Uncharacterized protein</fullName>
    </submittedName>
</protein>
<keyword evidence="2" id="KW-1185">Reference proteome</keyword>
<evidence type="ECO:0000313" key="1">
    <source>
        <dbReference type="EMBL" id="BCJ93674.1"/>
    </source>
</evidence>
<evidence type="ECO:0000313" key="2">
    <source>
        <dbReference type="Proteomes" id="UP000515561"/>
    </source>
</evidence>
<organism evidence="1 2">
    <name type="scientific">Anaerocolumna cellulosilytica</name>
    <dbReference type="NCBI Taxonomy" id="433286"/>
    <lineage>
        <taxon>Bacteria</taxon>
        <taxon>Bacillati</taxon>
        <taxon>Bacillota</taxon>
        <taxon>Clostridia</taxon>
        <taxon>Lachnospirales</taxon>
        <taxon>Lachnospiraceae</taxon>
        <taxon>Anaerocolumna</taxon>
    </lineage>
</organism>
<sequence length="54" mass="6494">MKTPHFIPIIYVIIITENKKLSIELMYVAEFMIKIRKSIFIQMLKLVKMRVNIL</sequence>